<dbReference type="GO" id="GO:0004617">
    <property type="term" value="F:phosphoglycerate dehydrogenase activity"/>
    <property type="evidence" value="ECO:0007669"/>
    <property type="project" value="UniProtKB-EC"/>
</dbReference>
<dbReference type="SUPFAM" id="SSF52283">
    <property type="entry name" value="Formate/glycerate dehydrogenase catalytic domain-like"/>
    <property type="match status" value="1"/>
</dbReference>
<protein>
    <submittedName>
        <fullName evidence="4">D-3-phosphoglycerate dehydrogenase</fullName>
        <ecNumber evidence="4">1.1.1.95</ecNumber>
    </submittedName>
</protein>
<evidence type="ECO:0000313" key="5">
    <source>
        <dbReference type="Proteomes" id="UP000044377"/>
    </source>
</evidence>
<dbReference type="Gene3D" id="3.40.50.720">
    <property type="entry name" value="NAD(P)-binding Rossmann-like Domain"/>
    <property type="match status" value="2"/>
</dbReference>
<evidence type="ECO:0000259" key="3">
    <source>
        <dbReference type="Pfam" id="PF02826"/>
    </source>
</evidence>
<dbReference type="EC" id="1.1.1.95" evidence="4"/>
<keyword evidence="5" id="KW-1185">Reference proteome</keyword>
<accession>A0A0G4JYP5</accession>
<gene>
    <name evidence="4" type="ORF">BN1221_03319c</name>
</gene>
<feature type="domain" description="D-isomer specific 2-hydroxyacid dehydrogenase NAD-binding" evidence="3">
    <location>
        <begin position="104"/>
        <end position="277"/>
    </location>
</feature>
<evidence type="ECO:0000256" key="2">
    <source>
        <dbReference type="ARBA" id="ARBA00023027"/>
    </source>
</evidence>
<dbReference type="AlphaFoldDB" id="A0A0G4JYP5"/>
<name>A0A0G4JYP5_9GAMM</name>
<dbReference type="Proteomes" id="UP000044377">
    <property type="component" value="Unassembled WGS sequence"/>
</dbReference>
<dbReference type="InterPro" id="IPR029752">
    <property type="entry name" value="D-isomer_DH_CS1"/>
</dbReference>
<dbReference type="RefSeq" id="WP_048638213.1">
    <property type="nucleotide sequence ID" value="NZ_CGIG01000001.1"/>
</dbReference>
<dbReference type="InterPro" id="IPR006140">
    <property type="entry name" value="D-isomer_DH_NAD-bd"/>
</dbReference>
<keyword evidence="2" id="KW-0520">NAD</keyword>
<dbReference type="EMBL" id="CGIG01000001">
    <property type="protein sequence ID" value="CPR18636.1"/>
    <property type="molecule type" value="Genomic_DNA"/>
</dbReference>
<reference evidence="5" key="1">
    <citation type="submission" date="2015-01" db="EMBL/GenBank/DDBJ databases">
        <authorList>
            <person name="Paterson Steve"/>
        </authorList>
    </citation>
    <scope>NUCLEOTIDE SEQUENCE [LARGE SCALE GENOMIC DNA]</scope>
    <source>
        <strain evidence="5">OBR1</strain>
    </source>
</reference>
<keyword evidence="1 4" id="KW-0560">Oxidoreductase</keyword>
<dbReference type="Pfam" id="PF02826">
    <property type="entry name" value="2-Hacid_dh_C"/>
    <property type="match status" value="1"/>
</dbReference>
<dbReference type="PANTHER" id="PTHR43333:SF1">
    <property type="entry name" value="D-ISOMER SPECIFIC 2-HYDROXYACID DEHYDROGENASE NAD-BINDING DOMAIN-CONTAINING PROTEIN"/>
    <property type="match status" value="1"/>
</dbReference>
<proteinExistence type="predicted"/>
<dbReference type="SUPFAM" id="SSF51735">
    <property type="entry name" value="NAD(P)-binding Rossmann-fold domains"/>
    <property type="match status" value="1"/>
</dbReference>
<dbReference type="PANTHER" id="PTHR43333">
    <property type="entry name" value="2-HACID_DH_C DOMAIN-CONTAINING PROTEIN"/>
    <property type="match status" value="1"/>
</dbReference>
<dbReference type="InterPro" id="IPR036291">
    <property type="entry name" value="NAD(P)-bd_dom_sf"/>
</dbReference>
<organism evidence="4 5">
    <name type="scientific">Brenneria goodwinii</name>
    <dbReference type="NCBI Taxonomy" id="1109412"/>
    <lineage>
        <taxon>Bacteria</taxon>
        <taxon>Pseudomonadati</taxon>
        <taxon>Pseudomonadota</taxon>
        <taxon>Gammaproteobacteria</taxon>
        <taxon>Enterobacterales</taxon>
        <taxon>Pectobacteriaceae</taxon>
        <taxon>Brenneria</taxon>
    </lineage>
</organism>
<dbReference type="CDD" id="cd12164">
    <property type="entry name" value="GDH_like_2"/>
    <property type="match status" value="1"/>
</dbReference>
<evidence type="ECO:0000256" key="1">
    <source>
        <dbReference type="ARBA" id="ARBA00023002"/>
    </source>
</evidence>
<evidence type="ECO:0000313" key="4">
    <source>
        <dbReference type="EMBL" id="CPR18636.1"/>
    </source>
</evidence>
<sequence>MTLLIKSGGSAAFPEWLSGFRGILPQLTVREWDDPNVDPESVRYALVWQPEPGRLARYPNLQVIFSSAAGVDHILADSELPPDCPIVRMVMPETRQMMAEFVAMAALMLMRRMPYFIRLQQASCWGEPADSPQARRRHVGIMGLGALGAHVAHYLRQIGFQVNGWSRDPKSLSGIDCFAGQAQLPAFLAATDILVCLLPDTKQTRGIINTPTLNALPRGSSFINVGRGTHVVEEDLLAALNGGQLRNALLDVFAHEPPDEHSPFWRHPQVIMTPHCAASPSYADRARHVAGIIADYESGHPLRDCFNRSKGY</sequence>
<dbReference type="OrthoDB" id="9787219at2"/>
<dbReference type="PROSITE" id="PS00065">
    <property type="entry name" value="D_2_HYDROXYACID_DH_1"/>
    <property type="match status" value="1"/>
</dbReference>
<dbReference type="GO" id="GO:0051287">
    <property type="term" value="F:NAD binding"/>
    <property type="evidence" value="ECO:0007669"/>
    <property type="project" value="InterPro"/>
</dbReference>
<dbReference type="STRING" id="1109412.BN1221_03319c"/>